<name>A0A1I5YSR4_9BACT</name>
<feature type="transmembrane region" description="Helical" evidence="1">
    <location>
        <begin position="231"/>
        <end position="251"/>
    </location>
</feature>
<dbReference type="OrthoDB" id="9809782at2"/>
<feature type="transmembrane region" description="Helical" evidence="1">
    <location>
        <begin position="271"/>
        <end position="288"/>
    </location>
</feature>
<dbReference type="Pfam" id="PF01757">
    <property type="entry name" value="Acyl_transf_3"/>
    <property type="match status" value="1"/>
</dbReference>
<keyword evidence="4" id="KW-1185">Reference proteome</keyword>
<dbReference type="AlphaFoldDB" id="A0A1I5YSR4"/>
<evidence type="ECO:0000313" key="4">
    <source>
        <dbReference type="Proteomes" id="UP000199306"/>
    </source>
</evidence>
<feature type="transmembrane region" description="Helical" evidence="1">
    <location>
        <begin position="300"/>
        <end position="319"/>
    </location>
</feature>
<dbReference type="RefSeq" id="WP_092019695.1">
    <property type="nucleotide sequence ID" value="NZ_FOXH01000021.1"/>
</dbReference>
<feature type="transmembrane region" description="Helical" evidence="1">
    <location>
        <begin position="145"/>
        <end position="162"/>
    </location>
</feature>
<evidence type="ECO:0000259" key="2">
    <source>
        <dbReference type="Pfam" id="PF01757"/>
    </source>
</evidence>
<organism evidence="3 4">
    <name type="scientific">Pseudarcicella hirudinis</name>
    <dbReference type="NCBI Taxonomy" id="1079859"/>
    <lineage>
        <taxon>Bacteria</taxon>
        <taxon>Pseudomonadati</taxon>
        <taxon>Bacteroidota</taxon>
        <taxon>Cytophagia</taxon>
        <taxon>Cytophagales</taxon>
        <taxon>Flectobacillaceae</taxon>
        <taxon>Pseudarcicella</taxon>
    </lineage>
</organism>
<feature type="domain" description="Acyltransferase 3" evidence="2">
    <location>
        <begin position="21"/>
        <end position="316"/>
    </location>
</feature>
<feature type="transmembrane region" description="Helical" evidence="1">
    <location>
        <begin position="119"/>
        <end position="138"/>
    </location>
</feature>
<dbReference type="STRING" id="1079859.SAMN04515674_12143"/>
<evidence type="ECO:0000313" key="3">
    <source>
        <dbReference type="EMBL" id="SFQ47281.1"/>
    </source>
</evidence>
<feature type="transmembrane region" description="Helical" evidence="1">
    <location>
        <begin position="206"/>
        <end position="225"/>
    </location>
</feature>
<evidence type="ECO:0000256" key="1">
    <source>
        <dbReference type="SAM" id="Phobius"/>
    </source>
</evidence>
<protein>
    <submittedName>
        <fullName evidence="3">Fucose 4-O-acetylase</fullName>
    </submittedName>
</protein>
<feature type="transmembrane region" description="Helical" evidence="1">
    <location>
        <begin position="81"/>
        <end position="99"/>
    </location>
</feature>
<dbReference type="GO" id="GO:0016747">
    <property type="term" value="F:acyltransferase activity, transferring groups other than amino-acyl groups"/>
    <property type="evidence" value="ECO:0007669"/>
    <property type="project" value="InterPro"/>
</dbReference>
<sequence>MMNFTTLPHPLKNVDSLNYFPGLNAAKGGLIFLVILTHSIPHGMFLYFNYFFHMPVFLAISGFLLKASILKEGIAALFKRLLHRLIIPWILGLIGYLPFSLSGRDISEINLSDFIFPFFHLWYIPAYILGVLLCYAVIKYRISALFILVLTASITCGWFMVFKDNELPATEQPLHHLGDKRLYAYLFFFFIGFSLRNGLLKIKPSVPLLLFLIVFSLTATVILFYQDTPQIIMLIPYMVFNSCLALFVLIYVGPNEWFQHKLVLLINKHSLGLYLYHPMIIFLIYHFLGDENREHTNNWQGLAIGLTTLSIALTLILVLQKWSFANRCFLGIVNDQRNEMKAL</sequence>
<feature type="transmembrane region" description="Helical" evidence="1">
    <location>
        <begin position="47"/>
        <end position="69"/>
    </location>
</feature>
<proteinExistence type="predicted"/>
<reference evidence="3 4" key="1">
    <citation type="submission" date="2016-10" db="EMBL/GenBank/DDBJ databases">
        <authorList>
            <person name="de Groot N.N."/>
        </authorList>
    </citation>
    <scope>NUCLEOTIDE SEQUENCE [LARGE SCALE GENOMIC DNA]</scope>
    <source>
        <strain evidence="4">E92,LMG 26720,CCM 7988</strain>
    </source>
</reference>
<accession>A0A1I5YSR4</accession>
<keyword evidence="1" id="KW-1133">Transmembrane helix</keyword>
<keyword evidence="1" id="KW-0812">Transmembrane</keyword>
<dbReference type="Proteomes" id="UP000199306">
    <property type="component" value="Unassembled WGS sequence"/>
</dbReference>
<feature type="transmembrane region" description="Helical" evidence="1">
    <location>
        <begin position="21"/>
        <end position="41"/>
    </location>
</feature>
<keyword evidence="1" id="KW-0472">Membrane</keyword>
<dbReference type="InterPro" id="IPR002656">
    <property type="entry name" value="Acyl_transf_3_dom"/>
</dbReference>
<dbReference type="EMBL" id="FOXH01000021">
    <property type="protein sequence ID" value="SFQ47281.1"/>
    <property type="molecule type" value="Genomic_DNA"/>
</dbReference>
<feature type="transmembrane region" description="Helical" evidence="1">
    <location>
        <begin position="182"/>
        <end position="199"/>
    </location>
</feature>
<gene>
    <name evidence="3" type="ORF">SAMN04515674_12143</name>
</gene>